<sequence>MRKLSHEPSTRLPPIARKIYLHLTRLIKASSRPESCSLTARRSGETPVFLRHSESTRTSVPVKTPASRIHSESARTSVPVKTPAFRLYLPALLLLTAAIQAQDPTENYNPIADPSAQVTLGNARFTVLTPQMIRMEWAAGAHFEDRASFVFLNRRLPVPPFTKNITRTAASRVLHLHTASLDLTYTLSPHNSGNSDGHFTPTNLAVSLTLNGKPVTWTPGLTDPENLLGTTRTLDGARGGKTQEPIGQGLISRSGWAIVDDSTTPLFDSADFSFPRGEDSPLPWVAERPEITNQTETQYDQLKQSESPTTTDPATPILRQDWYLIAYGHDYKQALFDYVRVAGRIPLPPRFAFGAWWSRYWSYSDQELDDLVHQARANNVPLDVLVIDMDWHLPFGNDWSVKDPSGNQARWTGYTWNKLLFPDPQLFLDKMHREGLKVTLNLHPASGVQPFEEPYPAMARAMGIDPASNNYIPFDITDKKFARNYLDLLHHPLEHQGIDFWWLDWQQSTHTKLPGVNPTWWLNYVHFTDQQREGKRPLLFHRWGGLGNHRYQIGFSGDVISTWDSLAFQPWFTATAANVGYAYWSHDIGGHMPGKIDPELYTRWLQFGALSPILRTHTTKNPDAERRIWAYPEPYSDVMRQAYTLRYALLPYLYTEARRTYDTGVAFLRPLYYNWPESPEAYTSKNEYQLGENLLVAPIATPADPETNLAHQTIWLPPGEWIESPTGRHFTGPLKLDRSFSLPQTPLYIRAGAIVPLAPPMLYTNQHPLSPLIVEINPLANNATSQYTLYEDSGDSPNYTTNESARTTLSATQSADTLTVTVAPAQGTYPGMPTSRSYQLKLPDDWPPTQVTVNDISIPYQPDAAKPGWHFEGNTLTTIVTTGDLPITSAVTFRIQRDLTLTARRAELDGFSGTIQRLREAYDALQNNTPVDTPPDELTDAMQTGDRLSYHPEQASAILTHFYELLPKVAAAVAKTESVDDQRRETMVHNLMTGNHSYTPEAATAMLTQIRRRDSIATAAIADIQADGQKQRPAAAPTGNSQ</sequence>
<evidence type="ECO:0000259" key="6">
    <source>
        <dbReference type="Pfam" id="PF21365"/>
    </source>
</evidence>
<feature type="domain" description="Glycoside hydrolase family 31 TIM barrel" evidence="4">
    <location>
        <begin position="346"/>
        <end position="655"/>
    </location>
</feature>
<reference evidence="7" key="1">
    <citation type="submission" date="2023-08" db="EMBL/GenBank/DDBJ databases">
        <authorList>
            <person name="Messyasz A."/>
            <person name="Mannisto M.K."/>
            <person name="Kerkhof L.J."/>
            <person name="Haggblom M."/>
        </authorList>
    </citation>
    <scope>NUCLEOTIDE SEQUENCE</scope>
    <source>
        <strain evidence="7">M8UP23</strain>
    </source>
</reference>
<organism evidence="7">
    <name type="scientific">Tunturiibacter empetritectus</name>
    <dbReference type="NCBI Taxonomy" id="3069691"/>
    <lineage>
        <taxon>Bacteria</taxon>
        <taxon>Pseudomonadati</taxon>
        <taxon>Acidobacteriota</taxon>
        <taxon>Terriglobia</taxon>
        <taxon>Terriglobales</taxon>
        <taxon>Acidobacteriaceae</taxon>
        <taxon>Tunturiibacter</taxon>
    </lineage>
</organism>
<keyword evidence="2 7" id="KW-0378">Hydrolase</keyword>
<gene>
    <name evidence="7" type="ORF">RBB75_13440</name>
</gene>
<dbReference type="KEGG" id="temp:RBB75_13440"/>
<name>A0AAU7Z9C3_9BACT</name>
<dbReference type="Pfam" id="PF21365">
    <property type="entry name" value="Glyco_hydro_31_3rd"/>
    <property type="match status" value="1"/>
</dbReference>
<dbReference type="SUPFAM" id="SSF51445">
    <property type="entry name" value="(Trans)glycosidases"/>
    <property type="match status" value="1"/>
</dbReference>
<dbReference type="RefSeq" id="WP_353068379.1">
    <property type="nucleotide sequence ID" value="NZ_CP132932.1"/>
</dbReference>
<dbReference type="Pfam" id="PF01055">
    <property type="entry name" value="Glyco_hydro_31_2nd"/>
    <property type="match status" value="1"/>
</dbReference>
<evidence type="ECO:0000313" key="7">
    <source>
        <dbReference type="EMBL" id="XCB25450.1"/>
    </source>
</evidence>
<dbReference type="SUPFAM" id="SSF51011">
    <property type="entry name" value="Glycosyl hydrolase domain"/>
    <property type="match status" value="1"/>
</dbReference>
<dbReference type="InterPro" id="IPR013780">
    <property type="entry name" value="Glyco_hydro_b"/>
</dbReference>
<dbReference type="PANTHER" id="PTHR22762">
    <property type="entry name" value="ALPHA-GLUCOSIDASE"/>
    <property type="match status" value="1"/>
</dbReference>
<dbReference type="AlphaFoldDB" id="A0AAU7Z9C3"/>
<dbReference type="InterPro" id="IPR017853">
    <property type="entry name" value="GH"/>
</dbReference>
<evidence type="ECO:0000256" key="2">
    <source>
        <dbReference type="RuleBase" id="RU361185"/>
    </source>
</evidence>
<dbReference type="PANTHER" id="PTHR22762:SF89">
    <property type="entry name" value="ALPHA-XYLOSIDASE"/>
    <property type="match status" value="1"/>
</dbReference>
<evidence type="ECO:0000259" key="4">
    <source>
        <dbReference type="Pfam" id="PF01055"/>
    </source>
</evidence>
<reference evidence="7" key="2">
    <citation type="journal article" date="2024" name="Environ. Microbiol.">
        <title>Genome analysis and description of Tunturibacter gen. nov. expands the diversity of Terriglobia in tundra soils.</title>
        <authorList>
            <person name="Messyasz A."/>
            <person name="Mannisto M.K."/>
            <person name="Kerkhof L.J."/>
            <person name="Haggblom M.M."/>
        </authorList>
    </citation>
    <scope>NUCLEOTIDE SEQUENCE</scope>
    <source>
        <strain evidence="7">M8UP23</strain>
    </source>
</reference>
<feature type="region of interest" description="Disordered" evidence="3">
    <location>
        <begin position="53"/>
        <end position="75"/>
    </location>
</feature>
<feature type="domain" description="Glycosyl hydrolase family 31 C-terminal" evidence="6">
    <location>
        <begin position="665"/>
        <end position="755"/>
    </location>
</feature>
<dbReference type="CDD" id="cd06595">
    <property type="entry name" value="GH31_u1"/>
    <property type="match status" value="1"/>
</dbReference>
<protein>
    <submittedName>
        <fullName evidence="7">Glycoside hydrolase family 31 protein</fullName>
    </submittedName>
</protein>
<dbReference type="GO" id="GO:0090599">
    <property type="term" value="F:alpha-glucosidase activity"/>
    <property type="evidence" value="ECO:0007669"/>
    <property type="project" value="TreeGrafter"/>
</dbReference>
<dbReference type="Gene3D" id="3.20.20.80">
    <property type="entry name" value="Glycosidases"/>
    <property type="match status" value="1"/>
</dbReference>
<accession>A0AAU7Z9C3</accession>
<dbReference type="Gene3D" id="2.60.40.1180">
    <property type="entry name" value="Golgi alpha-mannosidase II"/>
    <property type="match status" value="1"/>
</dbReference>
<dbReference type="InterPro" id="IPR000322">
    <property type="entry name" value="Glyco_hydro_31_TIM"/>
</dbReference>
<evidence type="ECO:0000256" key="3">
    <source>
        <dbReference type="SAM" id="MobiDB-lite"/>
    </source>
</evidence>
<dbReference type="Pfam" id="PF17137">
    <property type="entry name" value="DUF5110"/>
    <property type="match status" value="1"/>
</dbReference>
<evidence type="ECO:0000256" key="1">
    <source>
        <dbReference type="ARBA" id="ARBA00007806"/>
    </source>
</evidence>
<dbReference type="GO" id="GO:0006491">
    <property type="term" value="P:N-glycan processing"/>
    <property type="evidence" value="ECO:0007669"/>
    <property type="project" value="TreeGrafter"/>
</dbReference>
<dbReference type="GO" id="GO:0005975">
    <property type="term" value="P:carbohydrate metabolic process"/>
    <property type="evidence" value="ECO:0007669"/>
    <property type="project" value="InterPro"/>
</dbReference>
<feature type="domain" description="DUF5110" evidence="5">
    <location>
        <begin position="774"/>
        <end position="843"/>
    </location>
</feature>
<dbReference type="InterPro" id="IPR048395">
    <property type="entry name" value="Glyco_hydro_31_C"/>
</dbReference>
<comment type="similarity">
    <text evidence="1 2">Belongs to the glycosyl hydrolase 31 family.</text>
</comment>
<dbReference type="EMBL" id="CP132932">
    <property type="protein sequence ID" value="XCB25450.1"/>
    <property type="molecule type" value="Genomic_DNA"/>
</dbReference>
<proteinExistence type="inferred from homology"/>
<evidence type="ECO:0000259" key="5">
    <source>
        <dbReference type="Pfam" id="PF17137"/>
    </source>
</evidence>
<keyword evidence="2" id="KW-0326">Glycosidase</keyword>
<dbReference type="InterPro" id="IPR033403">
    <property type="entry name" value="DUF5110"/>
</dbReference>